<gene>
    <name evidence="5" type="ORF">EXIGLDRAFT_206946</name>
</gene>
<feature type="compositionally biased region" description="Low complexity" evidence="3">
    <location>
        <begin position="166"/>
        <end position="185"/>
    </location>
</feature>
<dbReference type="SUPFAM" id="SSF50044">
    <property type="entry name" value="SH3-domain"/>
    <property type="match status" value="1"/>
</dbReference>
<feature type="domain" description="SH3" evidence="4">
    <location>
        <begin position="323"/>
        <end position="385"/>
    </location>
</feature>
<dbReference type="PROSITE" id="PS50002">
    <property type="entry name" value="SH3"/>
    <property type="match status" value="1"/>
</dbReference>
<dbReference type="EMBL" id="KV426131">
    <property type="protein sequence ID" value="KZV87255.1"/>
    <property type="molecule type" value="Genomic_DNA"/>
</dbReference>
<sequence length="439" mass="47051">MEAVFPDLSFCFAAVLSSSTTTTTTSTADLTTARRRSIILMIAADSDEPVLKRLSVAHLPPSSSSPFPSPSSSFCPPPVPSNHEFANKQSWSVRRKSPTKSNDEQPVAQTSTVAAAMSPPSRIDTDAANSLLSPTMATSTSNTPTPTQGSALSPRNSGSFTPATPSSGIHSHRSSLSDIQASRVAPPSPAPSRRPSMRRSASRRSNKSSVSSIHTPSKRRSISRVVKIRDFAFGAQDPRHTGVGSDVNADTPSSRRNSGWGSAFRWSGIASKLPWNQRSSSPSPTQQPTQSDFDRNFSAEFDEPGHDDAEEEYEEYEEAEGELRPGWYRAMYGFEPEGTAEMALREDQHVRVLGRGGGVGWAVARVEGGEGCALVPESYLEWLAPFEPGEEEGYDDQPESSELTYASTPEPIQHAKVDSSPGGHTPTRATTPVASSAPG</sequence>
<evidence type="ECO:0000256" key="3">
    <source>
        <dbReference type="SAM" id="MobiDB-lite"/>
    </source>
</evidence>
<reference evidence="5 6" key="1">
    <citation type="journal article" date="2016" name="Mol. Biol. Evol.">
        <title>Comparative Genomics of Early-Diverging Mushroom-Forming Fungi Provides Insights into the Origins of Lignocellulose Decay Capabilities.</title>
        <authorList>
            <person name="Nagy L.G."/>
            <person name="Riley R."/>
            <person name="Tritt A."/>
            <person name="Adam C."/>
            <person name="Daum C."/>
            <person name="Floudas D."/>
            <person name="Sun H."/>
            <person name="Yadav J.S."/>
            <person name="Pangilinan J."/>
            <person name="Larsson K.H."/>
            <person name="Matsuura K."/>
            <person name="Barry K."/>
            <person name="Labutti K."/>
            <person name="Kuo R."/>
            <person name="Ohm R.A."/>
            <person name="Bhattacharya S.S."/>
            <person name="Shirouzu T."/>
            <person name="Yoshinaga Y."/>
            <person name="Martin F.M."/>
            <person name="Grigoriev I.V."/>
            <person name="Hibbett D.S."/>
        </authorList>
    </citation>
    <scope>NUCLEOTIDE SEQUENCE [LARGE SCALE GENOMIC DNA]</scope>
    <source>
        <strain evidence="5 6">HHB12029</strain>
    </source>
</reference>
<dbReference type="InterPro" id="IPR001452">
    <property type="entry name" value="SH3_domain"/>
</dbReference>
<evidence type="ECO:0000256" key="1">
    <source>
        <dbReference type="ARBA" id="ARBA00022443"/>
    </source>
</evidence>
<proteinExistence type="predicted"/>
<feature type="compositionally biased region" description="Low complexity" evidence="3">
    <location>
        <begin position="279"/>
        <end position="291"/>
    </location>
</feature>
<name>A0A165EM12_EXIGL</name>
<feature type="compositionally biased region" description="Low complexity" evidence="3">
    <location>
        <begin position="60"/>
        <end position="74"/>
    </location>
</feature>
<feature type="compositionally biased region" description="Polar residues" evidence="3">
    <location>
        <begin position="127"/>
        <end position="165"/>
    </location>
</feature>
<feature type="compositionally biased region" description="Polar residues" evidence="3">
    <location>
        <begin position="248"/>
        <end position="260"/>
    </location>
</feature>
<dbReference type="AlphaFoldDB" id="A0A165EM12"/>
<organism evidence="5 6">
    <name type="scientific">Exidia glandulosa HHB12029</name>
    <dbReference type="NCBI Taxonomy" id="1314781"/>
    <lineage>
        <taxon>Eukaryota</taxon>
        <taxon>Fungi</taxon>
        <taxon>Dikarya</taxon>
        <taxon>Basidiomycota</taxon>
        <taxon>Agaricomycotina</taxon>
        <taxon>Agaricomycetes</taxon>
        <taxon>Auriculariales</taxon>
        <taxon>Exidiaceae</taxon>
        <taxon>Exidia</taxon>
    </lineage>
</organism>
<feature type="region of interest" description="Disordered" evidence="3">
    <location>
        <begin position="236"/>
        <end position="311"/>
    </location>
</feature>
<dbReference type="OrthoDB" id="19092at2759"/>
<feature type="compositionally biased region" description="Polar residues" evidence="3">
    <location>
        <begin position="427"/>
        <end position="439"/>
    </location>
</feature>
<accession>A0A165EM12</accession>
<evidence type="ECO:0000313" key="6">
    <source>
        <dbReference type="Proteomes" id="UP000077266"/>
    </source>
</evidence>
<feature type="compositionally biased region" description="Acidic residues" evidence="3">
    <location>
        <begin position="388"/>
        <end position="399"/>
    </location>
</feature>
<evidence type="ECO:0000313" key="5">
    <source>
        <dbReference type="EMBL" id="KZV87255.1"/>
    </source>
</evidence>
<dbReference type="STRING" id="1314781.A0A165EM12"/>
<dbReference type="Proteomes" id="UP000077266">
    <property type="component" value="Unassembled WGS sequence"/>
</dbReference>
<dbReference type="Gene3D" id="2.30.30.40">
    <property type="entry name" value="SH3 Domains"/>
    <property type="match status" value="1"/>
</dbReference>
<keyword evidence="1 2" id="KW-0728">SH3 domain</keyword>
<protein>
    <recommendedName>
        <fullName evidence="4">SH3 domain-containing protein</fullName>
    </recommendedName>
</protein>
<feature type="compositionally biased region" description="Basic and acidic residues" evidence="3">
    <location>
        <begin position="292"/>
        <end position="307"/>
    </location>
</feature>
<keyword evidence="6" id="KW-1185">Reference proteome</keyword>
<feature type="region of interest" description="Disordered" evidence="3">
    <location>
        <begin position="386"/>
        <end position="439"/>
    </location>
</feature>
<dbReference type="InterPro" id="IPR036028">
    <property type="entry name" value="SH3-like_dom_sf"/>
</dbReference>
<evidence type="ECO:0000259" key="4">
    <source>
        <dbReference type="PROSITE" id="PS50002"/>
    </source>
</evidence>
<evidence type="ECO:0000256" key="2">
    <source>
        <dbReference type="PROSITE-ProRule" id="PRU00192"/>
    </source>
</evidence>
<feature type="compositionally biased region" description="Basic residues" evidence="3">
    <location>
        <begin position="195"/>
        <end position="206"/>
    </location>
</feature>
<feature type="region of interest" description="Disordered" evidence="3">
    <location>
        <begin position="59"/>
        <end position="223"/>
    </location>
</feature>
<dbReference type="InParanoid" id="A0A165EM12"/>